<dbReference type="AlphaFoldDB" id="A0A6M0CHZ8"/>
<dbReference type="Proteomes" id="UP000474296">
    <property type="component" value="Unassembled WGS sequence"/>
</dbReference>
<name>A0A6M0CHZ8_9FLAO</name>
<organism evidence="2 3">
    <name type="scientific">Spongiivirga citrea</name>
    <dbReference type="NCBI Taxonomy" id="1481457"/>
    <lineage>
        <taxon>Bacteria</taxon>
        <taxon>Pseudomonadati</taxon>
        <taxon>Bacteroidota</taxon>
        <taxon>Flavobacteriia</taxon>
        <taxon>Flavobacteriales</taxon>
        <taxon>Flavobacteriaceae</taxon>
        <taxon>Spongiivirga</taxon>
    </lineage>
</organism>
<comment type="caution">
    <text evidence="2">The sequence shown here is derived from an EMBL/GenBank/DDBJ whole genome shotgun (WGS) entry which is preliminary data.</text>
</comment>
<dbReference type="RefSeq" id="WP_164032250.1">
    <property type="nucleotide sequence ID" value="NZ_JAABOQ010000004.1"/>
</dbReference>
<keyword evidence="1" id="KW-0732">Signal</keyword>
<feature type="signal peptide" evidence="1">
    <location>
        <begin position="1"/>
        <end position="34"/>
    </location>
</feature>
<evidence type="ECO:0000256" key="1">
    <source>
        <dbReference type="SAM" id="SignalP"/>
    </source>
</evidence>
<reference evidence="2 3" key="1">
    <citation type="submission" date="2020-01" db="EMBL/GenBank/DDBJ databases">
        <title>Spongiivirga citrea KCTC 32990T.</title>
        <authorList>
            <person name="Wang G."/>
        </authorList>
    </citation>
    <scope>NUCLEOTIDE SEQUENCE [LARGE SCALE GENOMIC DNA]</scope>
    <source>
        <strain evidence="2 3">KCTC 32990</strain>
    </source>
</reference>
<gene>
    <name evidence="2" type="ORF">GWK10_10215</name>
</gene>
<evidence type="ECO:0000313" key="3">
    <source>
        <dbReference type="Proteomes" id="UP000474296"/>
    </source>
</evidence>
<feature type="chain" id="PRO_5026689045" description="Gliding motility-associated C-terminal domain-containing protein" evidence="1">
    <location>
        <begin position="35"/>
        <end position="409"/>
    </location>
</feature>
<dbReference type="EMBL" id="JAABOQ010000004">
    <property type="protein sequence ID" value="NER17586.1"/>
    <property type="molecule type" value="Genomic_DNA"/>
</dbReference>
<accession>A0A6M0CHZ8</accession>
<sequence length="409" mass="45792">MKQLSTPKRIVPHYVLSRLFLLSTFLFLSNSAFAQSIKAPKPLFEYACPQPNFNSFEVAIEIEPQDFASDNVFIVELSDDQGSFQNPQILSAVENQNEELFFYSEFSFDENVYGSSYQIRVRSTSPEFVSEPSSAFEAHYISDLYLKLNNYEDVVLCSSESTTTISVDESSTSRYMWYKDGVFFMEAGAELAISEPGLYYAETYLGACTGLVYSNVVNATQDGNTASSVEVKPGLEVTLSKNESQIFTATGSDSYEWYTEDGNKLGSGDKVDISEEGKYTMVATRGNCKVTKEIFVTVIDEDLTDIALNEEEKEQLEFNENSNKIPSFISPNGDNINDKWVLPSELLNDSEVEVMIFTANGNPIFKTKNYQNDWPNNDIASKSNSTSIVYYMIRKEGQALGKGSITLVQ</sequence>
<proteinExistence type="predicted"/>
<keyword evidence="3" id="KW-1185">Reference proteome</keyword>
<evidence type="ECO:0008006" key="4">
    <source>
        <dbReference type="Google" id="ProtNLM"/>
    </source>
</evidence>
<dbReference type="Pfam" id="PF13585">
    <property type="entry name" value="CHU_C"/>
    <property type="match status" value="1"/>
</dbReference>
<protein>
    <recommendedName>
        <fullName evidence="4">Gliding motility-associated C-terminal domain-containing protein</fullName>
    </recommendedName>
</protein>
<evidence type="ECO:0000313" key="2">
    <source>
        <dbReference type="EMBL" id="NER17586.1"/>
    </source>
</evidence>